<dbReference type="InterPro" id="IPR020846">
    <property type="entry name" value="MFS_dom"/>
</dbReference>
<evidence type="ECO:0000256" key="6">
    <source>
        <dbReference type="ARBA" id="ARBA00023136"/>
    </source>
</evidence>
<dbReference type="GO" id="GO:0005351">
    <property type="term" value="F:carbohydrate:proton symporter activity"/>
    <property type="evidence" value="ECO:0007669"/>
    <property type="project" value="TreeGrafter"/>
</dbReference>
<dbReference type="AlphaFoldDB" id="A0A9Q8WNY4"/>
<dbReference type="EMBL" id="CP019480">
    <property type="protein sequence ID" value="UQC89842.1"/>
    <property type="molecule type" value="Genomic_DNA"/>
</dbReference>
<dbReference type="SUPFAM" id="SSF103473">
    <property type="entry name" value="MFS general substrate transporter"/>
    <property type="match status" value="1"/>
</dbReference>
<dbReference type="InterPro" id="IPR036259">
    <property type="entry name" value="MFS_trans_sf"/>
</dbReference>
<dbReference type="InterPro" id="IPR003663">
    <property type="entry name" value="Sugar/inositol_transpt"/>
</dbReference>
<evidence type="ECO:0000313" key="11">
    <source>
        <dbReference type="Proteomes" id="UP000830671"/>
    </source>
</evidence>
<dbReference type="Pfam" id="PF00083">
    <property type="entry name" value="Sugar_tr"/>
    <property type="match status" value="1"/>
</dbReference>
<evidence type="ECO:0000256" key="8">
    <source>
        <dbReference type="SAM" id="Phobius"/>
    </source>
</evidence>
<keyword evidence="3 7" id="KW-0813">Transport</keyword>
<evidence type="ECO:0000256" key="1">
    <source>
        <dbReference type="ARBA" id="ARBA00004141"/>
    </source>
</evidence>
<keyword evidence="11" id="KW-1185">Reference proteome</keyword>
<feature type="domain" description="Major facilitator superfamily (MFS) profile" evidence="9">
    <location>
        <begin position="150"/>
        <end position="592"/>
    </location>
</feature>
<protein>
    <recommendedName>
        <fullName evidence="9">Major facilitator superfamily (MFS) profile domain-containing protein</fullName>
    </recommendedName>
</protein>
<dbReference type="FunFam" id="1.20.1250.20:FF:000117">
    <property type="entry name" value="MFS hexose transporter"/>
    <property type="match status" value="1"/>
</dbReference>
<comment type="subcellular location">
    <subcellularLocation>
        <location evidence="1">Membrane</location>
        <topology evidence="1">Multi-pass membrane protein</topology>
    </subcellularLocation>
</comment>
<feature type="transmembrane region" description="Helical" evidence="8">
    <location>
        <begin position="398"/>
        <end position="420"/>
    </location>
</feature>
<feature type="transmembrane region" description="Helical" evidence="8">
    <location>
        <begin position="539"/>
        <end position="557"/>
    </location>
</feature>
<evidence type="ECO:0000256" key="2">
    <source>
        <dbReference type="ARBA" id="ARBA00010992"/>
    </source>
</evidence>
<evidence type="ECO:0000256" key="7">
    <source>
        <dbReference type="RuleBase" id="RU003346"/>
    </source>
</evidence>
<feature type="transmembrane region" description="Helical" evidence="8">
    <location>
        <begin position="188"/>
        <end position="206"/>
    </location>
</feature>
<feature type="transmembrane region" description="Helical" evidence="8">
    <location>
        <begin position="569"/>
        <end position="588"/>
    </location>
</feature>
<dbReference type="KEGG" id="clup:CLUP02_15373"/>
<feature type="transmembrane region" description="Helical" evidence="8">
    <location>
        <begin position="440"/>
        <end position="457"/>
    </location>
</feature>
<dbReference type="PANTHER" id="PTHR48022:SF29">
    <property type="entry name" value="SUGAR TRANSPORTER, PUTATIVE (AFU_ORTHOLOGUE AFUA_6G14500)-RELATED"/>
    <property type="match status" value="1"/>
</dbReference>
<accession>A0A9Q8WNY4</accession>
<evidence type="ECO:0000256" key="5">
    <source>
        <dbReference type="ARBA" id="ARBA00022989"/>
    </source>
</evidence>
<feature type="transmembrane region" description="Helical" evidence="8">
    <location>
        <begin position="502"/>
        <end position="527"/>
    </location>
</feature>
<comment type="similarity">
    <text evidence="2 7">Belongs to the major facilitator superfamily. Sugar transporter (TC 2.A.1.1) family.</text>
</comment>
<name>A0A9Q8WNY4_9PEZI</name>
<dbReference type="RefSeq" id="XP_049151443.1">
    <property type="nucleotide sequence ID" value="XM_049294297.1"/>
</dbReference>
<proteinExistence type="inferred from homology"/>
<feature type="transmembrane region" description="Helical" evidence="8">
    <location>
        <begin position="464"/>
        <end position="482"/>
    </location>
</feature>
<dbReference type="InterPro" id="IPR050360">
    <property type="entry name" value="MFS_Sugar_Transporters"/>
</dbReference>
<feature type="transmembrane region" description="Helical" evidence="8">
    <location>
        <begin position="218"/>
        <end position="236"/>
    </location>
</feature>
<reference evidence="10" key="1">
    <citation type="journal article" date="2021" name="Mol. Plant Microbe Interact.">
        <title>Complete Genome Sequence of the Plant-Pathogenic Fungus Colletotrichum lupini.</title>
        <authorList>
            <person name="Baroncelli R."/>
            <person name="Pensec F."/>
            <person name="Da Lio D."/>
            <person name="Boufleur T."/>
            <person name="Vicente I."/>
            <person name="Sarrocco S."/>
            <person name="Picot A."/>
            <person name="Baraldi E."/>
            <person name="Sukno S."/>
            <person name="Thon M."/>
            <person name="Le Floch G."/>
        </authorList>
    </citation>
    <scope>NUCLEOTIDE SEQUENCE</scope>
    <source>
        <strain evidence="10">IMI 504893</strain>
    </source>
</reference>
<dbReference type="GeneID" id="73349307"/>
<dbReference type="PROSITE" id="PS50850">
    <property type="entry name" value="MFS"/>
    <property type="match status" value="1"/>
</dbReference>
<gene>
    <name evidence="10" type="ORF">CLUP02_15373</name>
</gene>
<evidence type="ECO:0000256" key="4">
    <source>
        <dbReference type="ARBA" id="ARBA00022692"/>
    </source>
</evidence>
<dbReference type="GO" id="GO:0016020">
    <property type="term" value="C:membrane"/>
    <property type="evidence" value="ECO:0007669"/>
    <property type="project" value="UniProtKB-SubCell"/>
</dbReference>
<feature type="transmembrane region" description="Helical" evidence="8">
    <location>
        <begin position="242"/>
        <end position="265"/>
    </location>
</feature>
<keyword evidence="5 8" id="KW-1133">Transmembrane helix</keyword>
<evidence type="ECO:0000313" key="10">
    <source>
        <dbReference type="EMBL" id="UQC89842.1"/>
    </source>
</evidence>
<dbReference type="Gene3D" id="1.20.1250.20">
    <property type="entry name" value="MFS general substrate transporter like domains"/>
    <property type="match status" value="1"/>
</dbReference>
<keyword evidence="6 8" id="KW-0472">Membrane</keyword>
<dbReference type="InterPro" id="IPR005828">
    <property type="entry name" value="MFS_sugar_transport-like"/>
</dbReference>
<organism evidence="10 11">
    <name type="scientific">Colletotrichum lupini</name>
    <dbReference type="NCBI Taxonomy" id="145971"/>
    <lineage>
        <taxon>Eukaryota</taxon>
        <taxon>Fungi</taxon>
        <taxon>Dikarya</taxon>
        <taxon>Ascomycota</taxon>
        <taxon>Pezizomycotina</taxon>
        <taxon>Sordariomycetes</taxon>
        <taxon>Hypocreomycetidae</taxon>
        <taxon>Glomerellales</taxon>
        <taxon>Glomerellaceae</taxon>
        <taxon>Colletotrichum</taxon>
        <taxon>Colletotrichum acutatum species complex</taxon>
    </lineage>
</organism>
<sequence length="650" mass="72494">MDKCKQHSQFNPNPDLLGTSWREAWPPALCERVSDATVISFGPSATWDPGRRRFPLPLSRLSSSSGSPSAGNCPCVDRVGRIQTWGKTFTATLLTGLPSSSASRSSFLTMVQIKRAQETGAADPILTRISEEDKVPWYQKPNLRYLYLMLFPTCMGIELTSGFDSQMINALQIVPSWKEYFGDPQGSLKGIIAAAYSLGAILSLPFIPIVNDRFGRRWSIFGGSLVMVVGALIQGFSQHVGMYIVARMILGFGIPTCIVSGSSLIGELSYPKERPVLTSLFNVAYFVGQIVAAGICFGTNNIASNWAWRIPSLLQICPSLLQITFVFFLPESPRWLITRDRSEEAHDILIKYHAEGDRDSEFVKAEMAQMKTVITLEMEASKQSWMDLLNTAGMRRRALISSMLGLFTQWSGNTLISYYLGDLLQMIGLTDSTVKQKINLGIAGWSLVCGFTVAMLVRTFRRRVMYLACTVSLLLCYISWTISMERAVHALDNDYKNQSASVATIFFIFMYSPCYNIGYNALTYTYLVELWPYALRSRGISLFQLFGRLAGFFTTFVNPIGIKEASWRYLISYCVWLAFEVVFVYFMFPETAGRTLEELAFLFEDKALADQAVGAVEKVIHHDDMDTIGEVKGGGGKTEVVENVGAKSRV</sequence>
<dbReference type="PANTHER" id="PTHR48022">
    <property type="entry name" value="PLASTIDIC GLUCOSE TRANSPORTER 4"/>
    <property type="match status" value="1"/>
</dbReference>
<evidence type="ECO:0000259" key="9">
    <source>
        <dbReference type="PROSITE" id="PS50850"/>
    </source>
</evidence>
<evidence type="ECO:0000256" key="3">
    <source>
        <dbReference type="ARBA" id="ARBA00022448"/>
    </source>
</evidence>
<keyword evidence="4 8" id="KW-0812">Transmembrane</keyword>
<dbReference type="Proteomes" id="UP000830671">
    <property type="component" value="Chromosome 8"/>
</dbReference>
<feature type="transmembrane region" description="Helical" evidence="8">
    <location>
        <begin position="277"/>
        <end position="300"/>
    </location>
</feature>
<dbReference type="NCBIfam" id="TIGR00879">
    <property type="entry name" value="SP"/>
    <property type="match status" value="1"/>
</dbReference>